<evidence type="ECO:0000256" key="1">
    <source>
        <dbReference type="SAM" id="MobiDB-lite"/>
    </source>
</evidence>
<sequence>MEEILNLQKRRQEGPLPENEKEEMDLEETEKEEKNTQPWITVPLPKKRENKSKDSQPTEKPGTTKKSPTSTSTSPPQLPKHPVTTNEGKPQTQTLAQSQSQLPNRNHNNSNQSKPPPILFYESTLKTQTRNILERKMKNFYIKRINNNKKILQTETLNDHNSVRDTQAK</sequence>
<feature type="region of interest" description="Disordered" evidence="1">
    <location>
        <begin position="1"/>
        <end position="118"/>
    </location>
</feature>
<proteinExistence type="predicted"/>
<gene>
    <name evidence="2" type="ORF">K0M31_002103</name>
</gene>
<feature type="compositionally biased region" description="Low complexity" evidence="1">
    <location>
        <begin position="58"/>
        <end position="75"/>
    </location>
</feature>
<evidence type="ECO:0000313" key="3">
    <source>
        <dbReference type="Proteomes" id="UP001177670"/>
    </source>
</evidence>
<dbReference type="AlphaFoldDB" id="A0AA40KYH7"/>
<dbReference type="Proteomes" id="UP001177670">
    <property type="component" value="Unassembled WGS sequence"/>
</dbReference>
<dbReference type="EMBL" id="JAHYIQ010000001">
    <property type="protein sequence ID" value="KAK1137601.1"/>
    <property type="molecule type" value="Genomic_DNA"/>
</dbReference>
<evidence type="ECO:0000313" key="2">
    <source>
        <dbReference type="EMBL" id="KAK1137601.1"/>
    </source>
</evidence>
<comment type="caution">
    <text evidence="2">The sequence shown here is derived from an EMBL/GenBank/DDBJ whole genome shotgun (WGS) entry which is preliminary data.</text>
</comment>
<name>A0AA40KYH7_9HYME</name>
<feature type="compositionally biased region" description="Acidic residues" evidence="1">
    <location>
        <begin position="20"/>
        <end position="30"/>
    </location>
</feature>
<accession>A0AA40KYH7</accession>
<reference evidence="2" key="1">
    <citation type="submission" date="2021-10" db="EMBL/GenBank/DDBJ databases">
        <title>Melipona bicolor Genome sequencing and assembly.</title>
        <authorList>
            <person name="Araujo N.S."/>
            <person name="Arias M.C."/>
        </authorList>
    </citation>
    <scope>NUCLEOTIDE SEQUENCE</scope>
    <source>
        <strain evidence="2">USP_2M_L1-L4_2017</strain>
        <tissue evidence="2">Whole body</tissue>
    </source>
</reference>
<keyword evidence="3" id="KW-1185">Reference proteome</keyword>
<feature type="compositionally biased region" description="Polar residues" evidence="1">
    <location>
        <begin position="104"/>
        <end position="113"/>
    </location>
</feature>
<organism evidence="2 3">
    <name type="scientific">Melipona bicolor</name>
    <dbReference type="NCBI Taxonomy" id="60889"/>
    <lineage>
        <taxon>Eukaryota</taxon>
        <taxon>Metazoa</taxon>
        <taxon>Ecdysozoa</taxon>
        <taxon>Arthropoda</taxon>
        <taxon>Hexapoda</taxon>
        <taxon>Insecta</taxon>
        <taxon>Pterygota</taxon>
        <taxon>Neoptera</taxon>
        <taxon>Endopterygota</taxon>
        <taxon>Hymenoptera</taxon>
        <taxon>Apocrita</taxon>
        <taxon>Aculeata</taxon>
        <taxon>Apoidea</taxon>
        <taxon>Anthophila</taxon>
        <taxon>Apidae</taxon>
        <taxon>Melipona</taxon>
    </lineage>
</organism>
<feature type="compositionally biased region" description="Low complexity" evidence="1">
    <location>
        <begin position="90"/>
        <end position="103"/>
    </location>
</feature>
<protein>
    <submittedName>
        <fullName evidence="2">Uncharacterized protein</fullName>
    </submittedName>
</protein>